<dbReference type="Gene3D" id="3.10.20.30">
    <property type="match status" value="1"/>
</dbReference>
<proteinExistence type="predicted"/>
<reference evidence="1 2" key="1">
    <citation type="submission" date="2013-04" db="EMBL/GenBank/DDBJ databases">
        <title>Hyphomonas hirschiana VP5 Genome Sequencing.</title>
        <authorList>
            <person name="Lai Q."/>
            <person name="Shao Z."/>
        </authorList>
    </citation>
    <scope>NUCLEOTIDE SEQUENCE [LARGE SCALE GENOMIC DNA]</scope>
    <source>
        <strain evidence="1 2">VP5</strain>
    </source>
</reference>
<accession>A0A059FZM1</accession>
<dbReference type="InterPro" id="IPR016155">
    <property type="entry name" value="Mopterin_synth/thiamin_S_b"/>
</dbReference>
<dbReference type="OrthoDB" id="9800712at2"/>
<dbReference type="EMBL" id="ARYI01000002">
    <property type="protein sequence ID" value="KCZ95975.1"/>
    <property type="molecule type" value="Genomic_DNA"/>
</dbReference>
<comment type="caution">
    <text evidence="1">The sequence shown here is derived from an EMBL/GenBank/DDBJ whole genome shotgun (WGS) entry which is preliminary data.</text>
</comment>
<keyword evidence="2" id="KW-1185">Reference proteome</keyword>
<protein>
    <submittedName>
        <fullName evidence="1">Putative molybdopterin converting factor subunit 1</fullName>
    </submittedName>
</protein>
<evidence type="ECO:0000313" key="1">
    <source>
        <dbReference type="EMBL" id="KCZ95975.1"/>
    </source>
</evidence>
<gene>
    <name evidence="1" type="ORF">HHI_04352</name>
</gene>
<dbReference type="PATRIC" id="fig|1280951.3.peg.887"/>
<name>A0A059FZM1_9PROT</name>
<evidence type="ECO:0000313" key="2">
    <source>
        <dbReference type="Proteomes" id="UP000025061"/>
    </source>
</evidence>
<dbReference type="CDD" id="cd00754">
    <property type="entry name" value="Ubl_MoaD"/>
    <property type="match status" value="1"/>
</dbReference>
<dbReference type="RefSeq" id="WP_011646089.1">
    <property type="nucleotide sequence ID" value="NZ_ARYI01000002.1"/>
</dbReference>
<organism evidence="1 2">
    <name type="scientific">Hyphomonas hirschiana VP5</name>
    <dbReference type="NCBI Taxonomy" id="1280951"/>
    <lineage>
        <taxon>Bacteria</taxon>
        <taxon>Pseudomonadati</taxon>
        <taxon>Pseudomonadota</taxon>
        <taxon>Alphaproteobacteria</taxon>
        <taxon>Hyphomonadales</taxon>
        <taxon>Hyphomonadaceae</taxon>
        <taxon>Hyphomonas</taxon>
    </lineage>
</organism>
<dbReference type="InterPro" id="IPR003749">
    <property type="entry name" value="ThiS/MoaD-like"/>
</dbReference>
<dbReference type="Proteomes" id="UP000025061">
    <property type="component" value="Unassembled WGS sequence"/>
</dbReference>
<sequence length="82" mass="8693">MAQLLFFGRLADLVDPPSQAVQLPGDIQDTLALRAWLDTRHATGGALQEKTVRIAINSEIVVDPAPITNADEIAFMPPVGGG</sequence>
<dbReference type="AlphaFoldDB" id="A0A059FZM1"/>
<dbReference type="SUPFAM" id="SSF54285">
    <property type="entry name" value="MoaD/ThiS"/>
    <property type="match status" value="1"/>
</dbReference>
<dbReference type="Pfam" id="PF02597">
    <property type="entry name" value="ThiS"/>
    <property type="match status" value="1"/>
</dbReference>
<dbReference type="InterPro" id="IPR012675">
    <property type="entry name" value="Beta-grasp_dom_sf"/>
</dbReference>